<name>A0A418NEA8_9SPHN</name>
<protein>
    <submittedName>
        <fullName evidence="1">Response regulator</fullName>
    </submittedName>
</protein>
<dbReference type="Proteomes" id="UP000285092">
    <property type="component" value="Unassembled WGS sequence"/>
</dbReference>
<keyword evidence="2" id="KW-1185">Reference proteome</keyword>
<accession>A0A418NEA8</accession>
<sequence>MSTRSPILLFIGDRPVLSSLEFALALEGFDIVNGAAEEVEVSSAGCLVVDQGYCGDGAAFLAELRQDGHAMPAILLVTNPTASTRTRAGAAGAVVIEKPLFGEELTHALRGALDHCEAA</sequence>
<dbReference type="Gene3D" id="3.40.50.2300">
    <property type="match status" value="1"/>
</dbReference>
<dbReference type="AlphaFoldDB" id="A0A418NEA8"/>
<organism evidence="1 2">
    <name type="scientific">Pelagerythrobacter aerophilus</name>
    <dbReference type="NCBI Taxonomy" id="2306995"/>
    <lineage>
        <taxon>Bacteria</taxon>
        <taxon>Pseudomonadati</taxon>
        <taxon>Pseudomonadota</taxon>
        <taxon>Alphaproteobacteria</taxon>
        <taxon>Sphingomonadales</taxon>
        <taxon>Erythrobacteraceae</taxon>
        <taxon>Pelagerythrobacter</taxon>
    </lineage>
</organism>
<evidence type="ECO:0000313" key="2">
    <source>
        <dbReference type="Proteomes" id="UP000285092"/>
    </source>
</evidence>
<gene>
    <name evidence="1" type="ORF">D2V04_10865</name>
</gene>
<reference evidence="1 2" key="1">
    <citation type="submission" date="2018-08" db="EMBL/GenBank/DDBJ databases">
        <title>Altererythrobacter sp.Ery1 and Ery12, the genome sequencing of novel strains in genus Alterythrobacter.</title>
        <authorList>
            <person name="Cheng H."/>
            <person name="Wu Y.-H."/>
            <person name="Fang C."/>
            <person name="Xu X.-W."/>
        </authorList>
    </citation>
    <scope>NUCLEOTIDE SEQUENCE [LARGE SCALE GENOMIC DNA]</scope>
    <source>
        <strain evidence="1 2">Ery1</strain>
    </source>
</reference>
<dbReference type="InterPro" id="IPR011006">
    <property type="entry name" value="CheY-like_superfamily"/>
</dbReference>
<comment type="caution">
    <text evidence="1">The sequence shown here is derived from an EMBL/GenBank/DDBJ whole genome shotgun (WGS) entry which is preliminary data.</text>
</comment>
<proteinExistence type="predicted"/>
<dbReference type="EMBL" id="QXFK01000018">
    <property type="protein sequence ID" value="RIV76668.1"/>
    <property type="molecule type" value="Genomic_DNA"/>
</dbReference>
<dbReference type="RefSeq" id="WP_119513726.1">
    <property type="nucleotide sequence ID" value="NZ_QXFK01000018.1"/>
</dbReference>
<evidence type="ECO:0000313" key="1">
    <source>
        <dbReference type="EMBL" id="RIV76668.1"/>
    </source>
</evidence>
<dbReference type="SUPFAM" id="SSF52172">
    <property type="entry name" value="CheY-like"/>
    <property type="match status" value="1"/>
</dbReference>
<dbReference type="OrthoDB" id="8030657at2"/>